<dbReference type="Gene3D" id="2.30.30.40">
    <property type="entry name" value="SH3 Domains"/>
    <property type="match status" value="3"/>
</dbReference>
<comment type="function">
    <text evidence="6">Induces bone resorption, acting probably through a signaling cascade which results in the secretion of factor(s) enhancing osteoclast formation and activity.</text>
</comment>
<feature type="compositionally biased region" description="Basic and acidic residues" evidence="10">
    <location>
        <begin position="340"/>
        <end position="349"/>
    </location>
</feature>
<feature type="coiled-coil region" evidence="9">
    <location>
        <begin position="446"/>
        <end position="498"/>
    </location>
</feature>
<dbReference type="PANTHER" id="PTHR14167:SF81">
    <property type="entry name" value="ENDOPHILIN-A"/>
    <property type="match status" value="1"/>
</dbReference>
<dbReference type="GO" id="GO:0007015">
    <property type="term" value="P:actin filament organization"/>
    <property type="evidence" value="ECO:0000318"/>
    <property type="project" value="GO_Central"/>
</dbReference>
<evidence type="ECO:0000256" key="2">
    <source>
        <dbReference type="ARBA" id="ARBA00022443"/>
    </source>
</evidence>
<dbReference type="InterPro" id="IPR036028">
    <property type="entry name" value="SH3-like_dom_sf"/>
</dbReference>
<comment type="subcellular location">
    <subcellularLocation>
        <location evidence="1">Membrane</location>
        <topology evidence="1">Peripheral membrane protein</topology>
    </subcellularLocation>
</comment>
<keyword evidence="3" id="KW-0040">ANK repeat</keyword>
<keyword evidence="2 8" id="KW-0728">SH3 domain</keyword>
<sequence length="499" mass="55671">ILKFKVLVLMDFVGNLDDELVIKAGDIIKNVKQSMEEGWLEGELNGKQGVFPANFAKEIPVYLTGDSQRIPRSIRTSKTVKKKPTKYEAVFAYTPMNLDELELTVGDVIDFIKEIEDGWWLGAKNGKAGAFPSNFVKEVSPKDAKLNETNSGAKIRPKLSECNFNKEPKQEKSSLRVKHKTNNVKECCQVMFDYTANAEDELTLKKGEIVTIISKTTEDEGWWEGEINGKHGFFPDNFVMAIPTQPLEQSGDANHPPVRKGSRKASVKQEALLMEKKIFEQAHPIPCAKEEKHETKDLRSDPPSKVQLPVIKKVPPPIKTKPPKNLPIRQNGDLPPLSPKHAEDTKPDQFDGVDVTTDKLSHPTANRAKLPGRRPPTNLHWGATAQKPVPSTSETNDEVSQLQSKLPGVHKVIENPTAGKPDPLAKISPLQKPVPSKPREEPGASVEKLRAEVKELSLALEILKALHLKDTEDLRQELKDEKAKRTALQDEVQLLKKAF</sequence>
<evidence type="ECO:0000256" key="10">
    <source>
        <dbReference type="SAM" id="MobiDB-lite"/>
    </source>
</evidence>
<evidence type="ECO:0000259" key="11">
    <source>
        <dbReference type="PROSITE" id="PS50002"/>
    </source>
</evidence>
<evidence type="ECO:0000256" key="3">
    <source>
        <dbReference type="ARBA" id="ARBA00023043"/>
    </source>
</evidence>
<dbReference type="FunFam" id="2.30.30.40:FF:000072">
    <property type="entry name" value="Unconventional Myosin IB"/>
    <property type="match status" value="1"/>
</dbReference>
<organism evidence="12 13">
    <name type="scientific">Lepisosteus oculatus</name>
    <name type="common">Spotted gar</name>
    <dbReference type="NCBI Taxonomy" id="7918"/>
    <lineage>
        <taxon>Eukaryota</taxon>
        <taxon>Metazoa</taxon>
        <taxon>Chordata</taxon>
        <taxon>Craniata</taxon>
        <taxon>Vertebrata</taxon>
        <taxon>Euteleostomi</taxon>
        <taxon>Actinopterygii</taxon>
        <taxon>Neopterygii</taxon>
        <taxon>Holostei</taxon>
        <taxon>Semionotiformes</taxon>
        <taxon>Lepisosteidae</taxon>
        <taxon>Lepisosteus</taxon>
    </lineage>
</organism>
<dbReference type="OMA" id="FSYEPCN"/>
<dbReference type="eggNOG" id="KOG4348">
    <property type="taxonomic scope" value="Eukaryota"/>
</dbReference>
<reference evidence="12" key="3">
    <citation type="submission" date="2025-09" db="UniProtKB">
        <authorList>
            <consortium name="Ensembl"/>
        </authorList>
    </citation>
    <scope>IDENTIFICATION</scope>
</reference>
<keyword evidence="5" id="KW-0472">Membrane</keyword>
<feature type="compositionally biased region" description="Basic and acidic residues" evidence="10">
    <location>
        <begin position="437"/>
        <end position="446"/>
    </location>
</feature>
<dbReference type="GO" id="GO:0016477">
    <property type="term" value="P:cell migration"/>
    <property type="evidence" value="ECO:0000318"/>
    <property type="project" value="GO_Central"/>
</dbReference>
<evidence type="ECO:0000256" key="6">
    <source>
        <dbReference type="ARBA" id="ARBA00037432"/>
    </source>
</evidence>
<dbReference type="PROSITE" id="PS50002">
    <property type="entry name" value="SH3"/>
    <property type="match status" value="3"/>
</dbReference>
<accession>W5M550</accession>
<dbReference type="GeneTree" id="ENSGT00940000160627"/>
<evidence type="ECO:0000256" key="5">
    <source>
        <dbReference type="ARBA" id="ARBA00023136"/>
    </source>
</evidence>
<dbReference type="STRING" id="7918.ENSLOCP00000003508"/>
<dbReference type="PRINTS" id="PR00452">
    <property type="entry name" value="SH3DOMAIN"/>
</dbReference>
<feature type="compositionally biased region" description="Basic and acidic residues" evidence="10">
    <location>
        <begin position="288"/>
        <end position="302"/>
    </location>
</feature>
<protein>
    <recommendedName>
        <fullName evidence="7">Osteoclast-stimulating factor 1</fullName>
    </recommendedName>
</protein>
<evidence type="ECO:0000313" key="12">
    <source>
        <dbReference type="Ensembl" id="ENSLOCP00000003508.1"/>
    </source>
</evidence>
<dbReference type="AlphaFoldDB" id="W5M550"/>
<keyword evidence="13" id="KW-1185">Reference proteome</keyword>
<feature type="domain" description="SH3" evidence="11">
    <location>
        <begin position="183"/>
        <end position="244"/>
    </location>
</feature>
<dbReference type="HOGENOM" id="CLU_024255_0_0_1"/>
<dbReference type="SMART" id="SM00326">
    <property type="entry name" value="SH3"/>
    <property type="match status" value="3"/>
</dbReference>
<reference evidence="12" key="2">
    <citation type="submission" date="2025-08" db="UniProtKB">
        <authorList>
            <consortium name="Ensembl"/>
        </authorList>
    </citation>
    <scope>IDENTIFICATION</scope>
</reference>
<dbReference type="PRINTS" id="PR01887">
    <property type="entry name" value="SPECTRNALPHA"/>
</dbReference>
<dbReference type="Ensembl" id="ENSLOCT00000003515.1">
    <property type="protein sequence ID" value="ENSLOCP00000003508.1"/>
    <property type="gene ID" value="ENSLOCG00000002978.1"/>
</dbReference>
<dbReference type="SUPFAM" id="SSF50044">
    <property type="entry name" value="SH3-domain"/>
    <property type="match status" value="3"/>
</dbReference>
<feature type="domain" description="SH3" evidence="11">
    <location>
        <begin position="1"/>
        <end position="61"/>
    </location>
</feature>
<keyword evidence="4 9" id="KW-0175">Coiled coil</keyword>
<dbReference type="InterPro" id="IPR050384">
    <property type="entry name" value="Endophilin_SH3RF"/>
</dbReference>
<feature type="domain" description="SH3" evidence="11">
    <location>
        <begin position="82"/>
        <end position="141"/>
    </location>
</feature>
<evidence type="ECO:0000256" key="1">
    <source>
        <dbReference type="ARBA" id="ARBA00004170"/>
    </source>
</evidence>
<dbReference type="Pfam" id="PF07653">
    <property type="entry name" value="SH3_2"/>
    <property type="match status" value="1"/>
</dbReference>
<dbReference type="Bgee" id="ENSLOCG00000002978">
    <property type="expression patterns" value="Expressed in pharyngeal gill and 10 other cell types or tissues"/>
</dbReference>
<dbReference type="Pfam" id="PF14604">
    <property type="entry name" value="SH3_9"/>
    <property type="match status" value="2"/>
</dbReference>
<evidence type="ECO:0000256" key="7">
    <source>
        <dbReference type="ARBA" id="ARBA00040640"/>
    </source>
</evidence>
<dbReference type="PANTHER" id="PTHR14167">
    <property type="entry name" value="SH3 DOMAIN-CONTAINING"/>
    <property type="match status" value="1"/>
</dbReference>
<evidence type="ECO:0000313" key="13">
    <source>
        <dbReference type="Proteomes" id="UP000018468"/>
    </source>
</evidence>
<evidence type="ECO:0000256" key="9">
    <source>
        <dbReference type="SAM" id="Coils"/>
    </source>
</evidence>
<evidence type="ECO:0000256" key="4">
    <source>
        <dbReference type="ARBA" id="ARBA00023054"/>
    </source>
</evidence>
<feature type="compositionally biased region" description="Polar residues" evidence="10">
    <location>
        <begin position="389"/>
        <end position="404"/>
    </location>
</feature>
<dbReference type="CDD" id="cd12142">
    <property type="entry name" value="SH3_D21-like"/>
    <property type="match status" value="1"/>
</dbReference>
<dbReference type="InterPro" id="IPR001452">
    <property type="entry name" value="SH3_domain"/>
</dbReference>
<dbReference type="Proteomes" id="UP000018468">
    <property type="component" value="Linkage group LG6"/>
</dbReference>
<dbReference type="InterPro" id="IPR035468">
    <property type="entry name" value="SH3D21_SH3"/>
</dbReference>
<dbReference type="InParanoid" id="W5M550"/>
<dbReference type="EMBL" id="AHAT01009490">
    <property type="status" value="NOT_ANNOTATED_CDS"/>
    <property type="molecule type" value="Genomic_DNA"/>
</dbReference>
<name>W5M550_LEPOC</name>
<evidence type="ECO:0000256" key="8">
    <source>
        <dbReference type="PROSITE-ProRule" id="PRU00192"/>
    </source>
</evidence>
<reference evidence="13" key="1">
    <citation type="submission" date="2011-12" db="EMBL/GenBank/DDBJ databases">
        <title>The Draft Genome of Lepisosteus oculatus.</title>
        <authorList>
            <consortium name="The Broad Institute Genome Assembly &amp; Analysis Group"/>
            <consortium name="Computational R&amp;D Group"/>
            <consortium name="and Sequencing Platform"/>
            <person name="Di Palma F."/>
            <person name="Alfoldi J."/>
            <person name="Johnson J."/>
            <person name="Berlin A."/>
            <person name="Gnerre S."/>
            <person name="Jaffe D."/>
            <person name="MacCallum I."/>
            <person name="Young S."/>
            <person name="Walker B.J."/>
            <person name="Lander E.S."/>
            <person name="Lindblad-Toh K."/>
        </authorList>
    </citation>
    <scope>NUCLEOTIDE SEQUENCE [LARGE SCALE GENOMIC DNA]</scope>
</reference>
<feature type="region of interest" description="Disordered" evidence="10">
    <location>
        <begin position="283"/>
        <end position="446"/>
    </location>
</feature>
<proteinExistence type="predicted"/>